<dbReference type="HOGENOM" id="CLU_009583_2_0_3"/>
<evidence type="ECO:0000259" key="2">
    <source>
        <dbReference type="Pfam" id="PF13439"/>
    </source>
</evidence>
<dbReference type="GO" id="GO:0016757">
    <property type="term" value="F:glycosyltransferase activity"/>
    <property type="evidence" value="ECO:0007669"/>
    <property type="project" value="InterPro"/>
</dbReference>
<reference evidence="3 4" key="1">
    <citation type="submission" date="2012-06" db="EMBL/GenBank/DDBJ databases">
        <title>Finished chromosome of genome of Oscillatoria acuminata PCC 6304.</title>
        <authorList>
            <consortium name="US DOE Joint Genome Institute"/>
            <person name="Gugger M."/>
            <person name="Coursin T."/>
            <person name="Rippka R."/>
            <person name="Tandeau De Marsac N."/>
            <person name="Huntemann M."/>
            <person name="Wei C.-L."/>
            <person name="Han J."/>
            <person name="Detter J.C."/>
            <person name="Han C."/>
            <person name="Tapia R."/>
            <person name="Davenport K."/>
            <person name="Daligault H."/>
            <person name="Erkkila T."/>
            <person name="Gu W."/>
            <person name="Munk A.C.C."/>
            <person name="Teshima H."/>
            <person name="Xu Y."/>
            <person name="Chain P."/>
            <person name="Chen A."/>
            <person name="Krypides N."/>
            <person name="Mavromatis K."/>
            <person name="Markowitz V."/>
            <person name="Szeto E."/>
            <person name="Ivanova N."/>
            <person name="Mikhailova N."/>
            <person name="Ovchinnikova G."/>
            <person name="Pagani I."/>
            <person name="Pati A."/>
            <person name="Goodwin L."/>
            <person name="Peters L."/>
            <person name="Pitluck S."/>
            <person name="Woyke T."/>
            <person name="Kerfeld C."/>
        </authorList>
    </citation>
    <scope>NUCLEOTIDE SEQUENCE [LARGE SCALE GENOMIC DNA]</scope>
    <source>
        <strain evidence="3 4">PCC 6304</strain>
    </source>
</reference>
<dbReference type="InParanoid" id="K9TTB4"/>
<evidence type="ECO:0000259" key="1">
    <source>
        <dbReference type="Pfam" id="PF00534"/>
    </source>
</evidence>
<gene>
    <name evidence="3" type="ORF">Oscil6304_5953</name>
</gene>
<dbReference type="PANTHER" id="PTHR45947:SF3">
    <property type="entry name" value="SULFOQUINOVOSYL TRANSFERASE SQD2"/>
    <property type="match status" value="1"/>
</dbReference>
<dbReference type="CDD" id="cd03814">
    <property type="entry name" value="GT4-like"/>
    <property type="match status" value="1"/>
</dbReference>
<evidence type="ECO:0000313" key="3">
    <source>
        <dbReference type="EMBL" id="AFY85416.1"/>
    </source>
</evidence>
<dbReference type="STRING" id="56110.Oscil6304_5953"/>
<name>K9TTB4_9CYAN</name>
<dbReference type="InterPro" id="IPR028098">
    <property type="entry name" value="Glyco_trans_4-like_N"/>
</dbReference>
<dbReference type="Proteomes" id="UP000010367">
    <property type="component" value="Chromosome"/>
</dbReference>
<dbReference type="KEGG" id="oac:Oscil6304_5953"/>
<dbReference type="PANTHER" id="PTHR45947">
    <property type="entry name" value="SULFOQUINOVOSYL TRANSFERASE SQD2"/>
    <property type="match status" value="1"/>
</dbReference>
<dbReference type="Pfam" id="PF13439">
    <property type="entry name" value="Glyco_transf_4"/>
    <property type="match status" value="1"/>
</dbReference>
<sequence>MRIALFTETFYPKVDGIVTRLCRTVEQLQRAGDQVLVFSPDYGITEYKGAEVYGVTGYPLPLYPELKLAFPTPSLRGKLEAFQPDLIHVVNPAVLGVGGIYYAKSLKIPLVASYHTHLPKYLHHYGLGVLEPLLWELLKAGHNQAELNLCTSMAMVEELRNHDIERVDLWQRGVDTELFQPHLASREMRSRLSQGNPDSPLLLYVGRLGAEKEIDRIKPVLEAIPNARLALVGDGPTRQQLEQHFAGTPTHFVGYLHGEELASAFASADAFIFPSRTETLGLVLLEAMAAGCPVVAAARGGILDIVTDGVNGCLFDPDDENGAIAATQRLLANQIERQSLRQNARKEAEQWGWQAATAQLRRYYQTILGSGRLPLAA</sequence>
<keyword evidence="4" id="KW-1185">Reference proteome</keyword>
<feature type="domain" description="Glycosyl transferase family 1" evidence="1">
    <location>
        <begin position="196"/>
        <end position="346"/>
    </location>
</feature>
<evidence type="ECO:0000313" key="4">
    <source>
        <dbReference type="Proteomes" id="UP000010367"/>
    </source>
</evidence>
<dbReference type="PATRIC" id="fig|56110.3.peg.7321"/>
<dbReference type="OrthoDB" id="9802525at2"/>
<dbReference type="Pfam" id="PF00534">
    <property type="entry name" value="Glycos_transf_1"/>
    <property type="match status" value="1"/>
</dbReference>
<feature type="domain" description="Glycosyltransferase subfamily 4-like N-terminal" evidence="2">
    <location>
        <begin position="14"/>
        <end position="177"/>
    </location>
</feature>
<dbReference type="InterPro" id="IPR050194">
    <property type="entry name" value="Glycosyltransferase_grp1"/>
</dbReference>
<dbReference type="InterPro" id="IPR001296">
    <property type="entry name" value="Glyco_trans_1"/>
</dbReference>
<accession>K9TTB4</accession>
<dbReference type="AlphaFoldDB" id="K9TTB4"/>
<proteinExistence type="predicted"/>
<protein>
    <submittedName>
        <fullName evidence="3">Glycosyltransferase</fullName>
    </submittedName>
</protein>
<keyword evidence="3" id="KW-0808">Transferase</keyword>
<organism evidence="3 4">
    <name type="scientific">Oscillatoria acuminata PCC 6304</name>
    <dbReference type="NCBI Taxonomy" id="56110"/>
    <lineage>
        <taxon>Bacteria</taxon>
        <taxon>Bacillati</taxon>
        <taxon>Cyanobacteriota</taxon>
        <taxon>Cyanophyceae</taxon>
        <taxon>Oscillatoriophycideae</taxon>
        <taxon>Oscillatoriales</taxon>
        <taxon>Oscillatoriaceae</taxon>
        <taxon>Oscillatoria</taxon>
    </lineage>
</organism>
<dbReference type="eggNOG" id="COG0438">
    <property type="taxonomic scope" value="Bacteria"/>
</dbReference>
<dbReference type="SUPFAM" id="SSF53756">
    <property type="entry name" value="UDP-Glycosyltransferase/glycogen phosphorylase"/>
    <property type="match status" value="1"/>
</dbReference>
<dbReference type="EMBL" id="CP003607">
    <property type="protein sequence ID" value="AFY85416.1"/>
    <property type="molecule type" value="Genomic_DNA"/>
</dbReference>
<dbReference type="Gene3D" id="3.40.50.2000">
    <property type="entry name" value="Glycogen Phosphorylase B"/>
    <property type="match status" value="2"/>
</dbReference>
<dbReference type="RefSeq" id="WP_015152019.1">
    <property type="nucleotide sequence ID" value="NC_019693.1"/>
</dbReference>